<feature type="chain" id="PRO_5045259640" evidence="1">
    <location>
        <begin position="30"/>
        <end position="981"/>
    </location>
</feature>
<sequence>MRAIRSFSFPWKAACLLSLAAFAASAAVAATPTERFWQNAQAHALPDDAPKASVYRSLQLDLAGLRAYVADSRTGGAAFELAVPRPDGTFAQFLVTDSRTMPAALQAKYPQIASLSGSDSAGRKVRIDVSPSGFQAMVFENEGVWLVRPESYAGGDRYLSFRRADLPAPSERFQCDVHGDAPDADGHDLMSPVAPMTQTGQTERDYRAAVAANHFYVAKVCPGNLTVECGLAAVVTAMNRVNQVYETELAVHMTLIDNNDLIIYPVAAGDPYSNGTGALNQNITNLNNVIGQANFDIGHVFTTGSGGVALRPSVCTSSKAGGTTGSPNPSGDAFWIDYVAHEMGHQFGGSHTFNSTSGNCGGTNRSASAAYEPGSGSTIMAYAGICEENDLQPHSDPYFHAKSLAEINTWMDGTGGSCAADTPSTNAAPVIDTAGLPDGYTIPVHTPFVLTGAATDADGADVLSYNWEQYDLGPATSLAQGDTGAGPIFRSFNATADGTRVFPRMQTVLGAALVKGETWPTTTRDLKFRLTVRDNHDVPGTPQFGATQSADVAIHVTDDAGPFVVTRPNTAITWGRGETHAVTWDVAGTDAAPVSCSAVDVDLSVDGGSTWPDALATGVPNNGRADVVVPPQPDTTQARVRVRCADNVFFDVSNANFSIAATGDPDPVGATANVTPASLDFETDVSGVSTQNLQIGNTGDAGTTLNYSVAESTDDCATTTDVAWLSAAPVSGDVAGGTTADVVVSVDTTGLGIGTQTASLCLTTSDAAHPAFTIPVTVQFNQPEGDPIFADGFDGEATTCEPVQLLNDPSFETTGGGTAVWDGDDSSSGAPPVCDVSCNSDETFMARTGDWFVWFGGWEEANTSWLSQSVVFPQDQPRWLNYWMVNLIGVDSSASLTLSIDANVVQTLPAATGETAYSLHSVEIPAAYLDGQSHVVRFDWSAQATGGAIGEAILDDVTLDCAATPAHLAPSPVQIGKRVRR</sequence>
<evidence type="ECO:0000259" key="2">
    <source>
        <dbReference type="PROSITE" id="PS50215"/>
    </source>
</evidence>
<dbReference type="SUPFAM" id="SSF55486">
    <property type="entry name" value="Metalloproteases ('zincins'), catalytic domain"/>
    <property type="match status" value="1"/>
</dbReference>
<dbReference type="InterPro" id="IPR024361">
    <property type="entry name" value="BACON"/>
</dbReference>
<organism evidence="3 4">
    <name type="scientific">Dokdonella ginsengisoli</name>
    <dbReference type="NCBI Taxonomy" id="363846"/>
    <lineage>
        <taxon>Bacteria</taxon>
        <taxon>Pseudomonadati</taxon>
        <taxon>Pseudomonadota</taxon>
        <taxon>Gammaproteobacteria</taxon>
        <taxon>Lysobacterales</taxon>
        <taxon>Rhodanobacteraceae</taxon>
        <taxon>Dokdonella</taxon>
    </lineage>
</organism>
<dbReference type="Gene3D" id="3.40.390.10">
    <property type="entry name" value="Collagenase (Catalytic Domain)"/>
    <property type="match status" value="1"/>
</dbReference>
<dbReference type="Proteomes" id="UP001595886">
    <property type="component" value="Unassembled WGS sequence"/>
</dbReference>
<evidence type="ECO:0000313" key="4">
    <source>
        <dbReference type="Proteomes" id="UP001595886"/>
    </source>
</evidence>
<name>A0ABV9R2C1_9GAMM</name>
<keyword evidence="1" id="KW-0732">Signal</keyword>
<feature type="domain" description="Peptidase M12B" evidence="2">
    <location>
        <begin position="307"/>
        <end position="423"/>
    </location>
</feature>
<proteinExistence type="predicted"/>
<gene>
    <name evidence="3" type="ORF">ACFO6Q_16400</name>
</gene>
<protein>
    <submittedName>
        <fullName evidence="3">Reprolysin-like metallopeptidase</fullName>
    </submittedName>
</protein>
<dbReference type="Pfam" id="PF19190">
    <property type="entry name" value="BACON_2"/>
    <property type="match status" value="1"/>
</dbReference>
<comment type="caution">
    <text evidence="3">The sequence shown here is derived from an EMBL/GenBank/DDBJ whole genome shotgun (WGS) entry which is preliminary data.</text>
</comment>
<dbReference type="Pfam" id="PF13574">
    <property type="entry name" value="Reprolysin_2"/>
    <property type="match status" value="1"/>
</dbReference>
<evidence type="ECO:0000313" key="3">
    <source>
        <dbReference type="EMBL" id="MFC4821907.1"/>
    </source>
</evidence>
<dbReference type="InterPro" id="IPR013783">
    <property type="entry name" value="Ig-like_fold"/>
</dbReference>
<evidence type="ECO:0000256" key="1">
    <source>
        <dbReference type="SAM" id="SignalP"/>
    </source>
</evidence>
<reference evidence="4" key="1">
    <citation type="journal article" date="2019" name="Int. J. Syst. Evol. Microbiol.">
        <title>The Global Catalogue of Microorganisms (GCM) 10K type strain sequencing project: providing services to taxonomists for standard genome sequencing and annotation.</title>
        <authorList>
            <consortium name="The Broad Institute Genomics Platform"/>
            <consortium name="The Broad Institute Genome Sequencing Center for Infectious Disease"/>
            <person name="Wu L."/>
            <person name="Ma J."/>
        </authorList>
    </citation>
    <scope>NUCLEOTIDE SEQUENCE [LARGE SCALE GENOMIC DNA]</scope>
    <source>
        <strain evidence="4">CCUG 30340</strain>
    </source>
</reference>
<dbReference type="EMBL" id="JBHSHD010000010">
    <property type="protein sequence ID" value="MFC4821907.1"/>
    <property type="molecule type" value="Genomic_DNA"/>
</dbReference>
<accession>A0ABV9R2C1</accession>
<keyword evidence="4" id="KW-1185">Reference proteome</keyword>
<dbReference type="InterPro" id="IPR024079">
    <property type="entry name" value="MetalloPept_cat_dom_sf"/>
</dbReference>
<dbReference type="InterPro" id="IPR001590">
    <property type="entry name" value="Peptidase_M12B"/>
</dbReference>
<feature type="signal peptide" evidence="1">
    <location>
        <begin position="1"/>
        <end position="29"/>
    </location>
</feature>
<dbReference type="Gene3D" id="2.60.40.10">
    <property type="entry name" value="Immunoglobulins"/>
    <property type="match status" value="1"/>
</dbReference>
<dbReference type="RefSeq" id="WP_380022169.1">
    <property type="nucleotide sequence ID" value="NZ_JBHSHD010000010.1"/>
</dbReference>
<dbReference type="PROSITE" id="PS50215">
    <property type="entry name" value="ADAM_MEPRO"/>
    <property type="match status" value="1"/>
</dbReference>